<accession>A0AAV7LNG6</accession>
<organism evidence="2 3">
    <name type="scientific">Pleurodeles waltl</name>
    <name type="common">Iberian ribbed newt</name>
    <dbReference type="NCBI Taxonomy" id="8319"/>
    <lineage>
        <taxon>Eukaryota</taxon>
        <taxon>Metazoa</taxon>
        <taxon>Chordata</taxon>
        <taxon>Craniata</taxon>
        <taxon>Vertebrata</taxon>
        <taxon>Euteleostomi</taxon>
        <taxon>Amphibia</taxon>
        <taxon>Batrachia</taxon>
        <taxon>Caudata</taxon>
        <taxon>Salamandroidea</taxon>
        <taxon>Salamandridae</taxon>
        <taxon>Pleurodelinae</taxon>
        <taxon>Pleurodeles</taxon>
    </lineage>
</organism>
<proteinExistence type="predicted"/>
<evidence type="ECO:0000313" key="3">
    <source>
        <dbReference type="Proteomes" id="UP001066276"/>
    </source>
</evidence>
<dbReference type="AlphaFoldDB" id="A0AAV7LNG6"/>
<feature type="region of interest" description="Disordered" evidence="1">
    <location>
        <begin position="61"/>
        <end position="97"/>
    </location>
</feature>
<reference evidence="2" key="1">
    <citation type="journal article" date="2022" name="bioRxiv">
        <title>Sequencing and chromosome-scale assembly of the giantPleurodeles waltlgenome.</title>
        <authorList>
            <person name="Brown T."/>
            <person name="Elewa A."/>
            <person name="Iarovenko S."/>
            <person name="Subramanian E."/>
            <person name="Araus A.J."/>
            <person name="Petzold A."/>
            <person name="Susuki M."/>
            <person name="Suzuki K.-i.T."/>
            <person name="Hayashi T."/>
            <person name="Toyoda A."/>
            <person name="Oliveira C."/>
            <person name="Osipova E."/>
            <person name="Leigh N.D."/>
            <person name="Simon A."/>
            <person name="Yun M.H."/>
        </authorList>
    </citation>
    <scope>NUCLEOTIDE SEQUENCE</scope>
    <source>
        <strain evidence="2">20211129_DDA</strain>
        <tissue evidence="2">Liver</tissue>
    </source>
</reference>
<keyword evidence="3" id="KW-1185">Reference proteome</keyword>
<gene>
    <name evidence="2" type="ORF">NDU88_005727</name>
</gene>
<feature type="compositionally biased region" description="Low complexity" evidence="1">
    <location>
        <begin position="85"/>
        <end position="97"/>
    </location>
</feature>
<evidence type="ECO:0000313" key="2">
    <source>
        <dbReference type="EMBL" id="KAJ1092617.1"/>
    </source>
</evidence>
<sequence>MRARLVVLVPWRGGRRLSPGYAGRLMRGSQERPDSGVLLQSRRPLLHDHLLTTRSAGAVHTTAAQVHERSSPGDQSPPHGAQLQPGPGSRRSRGGATAPMYAPAAADVLNKEGGLLLRGCGSSWVAIVVAGWHSSRGVRRLDSHLPPSVACGESHGAAECLVALNLLVVSERLASSRQVPLDGMCAPFRPCVVPLVW</sequence>
<protein>
    <submittedName>
        <fullName evidence="2">Uncharacterized protein</fullName>
    </submittedName>
</protein>
<name>A0AAV7LNG6_PLEWA</name>
<dbReference type="EMBL" id="JANPWB010000015">
    <property type="protein sequence ID" value="KAJ1092617.1"/>
    <property type="molecule type" value="Genomic_DNA"/>
</dbReference>
<dbReference type="Proteomes" id="UP001066276">
    <property type="component" value="Chromosome 11"/>
</dbReference>
<evidence type="ECO:0000256" key="1">
    <source>
        <dbReference type="SAM" id="MobiDB-lite"/>
    </source>
</evidence>
<comment type="caution">
    <text evidence="2">The sequence shown here is derived from an EMBL/GenBank/DDBJ whole genome shotgun (WGS) entry which is preliminary data.</text>
</comment>